<feature type="region of interest" description="Disordered" evidence="1">
    <location>
        <begin position="57"/>
        <end position="81"/>
    </location>
</feature>
<dbReference type="EMBL" id="FP103042">
    <property type="protein sequence ID" value="CAX27017.1"/>
    <property type="molecule type" value="Genomic_DNA"/>
</dbReference>
<reference evidence="4" key="1">
    <citation type="journal article" date="2009" name="PLoS ONE">
        <title>Methylobacterium genome sequences: a reference blueprint to investigate microbial metabolism of C1 compounds from natural and industrial sources.</title>
        <authorList>
            <person name="Vuilleumier S."/>
            <person name="Chistoserdova L."/>
            <person name="Lee M.-C."/>
            <person name="Bringel F."/>
            <person name="Lajus A."/>
            <person name="Zhou Y."/>
            <person name="Gourion B."/>
            <person name="Barbe V."/>
            <person name="Chang J."/>
            <person name="Cruveiller S."/>
            <person name="Dossat C."/>
            <person name="Gillett W."/>
            <person name="Gruffaz C."/>
            <person name="Haugen E."/>
            <person name="Hourcade E."/>
            <person name="Levy R."/>
            <person name="Mangenot S."/>
            <person name="Muller E."/>
            <person name="Nadalig T."/>
            <person name="Pagni M."/>
            <person name="Penny C."/>
            <person name="Peyraud R."/>
            <person name="Robinson D.G."/>
            <person name="Roche D."/>
            <person name="Rouy Z."/>
            <person name="Saenampechek C."/>
            <person name="Salvignol G."/>
            <person name="Vallenet D."/>
            <person name="Wu Z."/>
            <person name="Marx C.J."/>
            <person name="Vorholt J.A."/>
            <person name="Olson M.V."/>
            <person name="Kaul R."/>
            <person name="Weissenbach J."/>
            <person name="Medigue C."/>
            <person name="Lidstrom M.E."/>
        </authorList>
    </citation>
    <scope>NUCLEOTIDE SEQUENCE [LARGE SCALE GENOMIC DNA]</scope>
    <source>
        <strain evidence="4">DSM 6343 / CIP 106787 / DM4</strain>
    </source>
</reference>
<name>C7CMM2_METED</name>
<gene>
    <name evidence="3" type="ORF">METD_I5406</name>
</gene>
<dbReference type="KEGG" id="mdi:METDI5406"/>
<dbReference type="Pfam" id="PF01425">
    <property type="entry name" value="Amidase"/>
    <property type="match status" value="1"/>
</dbReference>
<evidence type="ECO:0000313" key="4">
    <source>
        <dbReference type="Proteomes" id="UP000008070"/>
    </source>
</evidence>
<dbReference type="SUPFAM" id="SSF75304">
    <property type="entry name" value="Amidase signature (AS) enzymes"/>
    <property type="match status" value="1"/>
</dbReference>
<feature type="compositionally biased region" description="Basic residues" evidence="1">
    <location>
        <begin position="72"/>
        <end position="81"/>
    </location>
</feature>
<dbReference type="AlphaFoldDB" id="C7CMM2"/>
<evidence type="ECO:0000256" key="1">
    <source>
        <dbReference type="SAM" id="MobiDB-lite"/>
    </source>
</evidence>
<dbReference type="InterPro" id="IPR023631">
    <property type="entry name" value="Amidase_dom"/>
</dbReference>
<dbReference type="Gene3D" id="3.90.1300.10">
    <property type="entry name" value="Amidase signature (AS) domain"/>
    <property type="match status" value="1"/>
</dbReference>
<dbReference type="InterPro" id="IPR036928">
    <property type="entry name" value="AS_sf"/>
</dbReference>
<protein>
    <recommendedName>
        <fullName evidence="2">Amidase domain-containing protein</fullName>
    </recommendedName>
</protein>
<dbReference type="HOGENOM" id="CLU_2569861_0_0_5"/>
<proteinExistence type="predicted"/>
<accession>C7CMM2</accession>
<evidence type="ECO:0000313" key="3">
    <source>
        <dbReference type="EMBL" id="CAX27017.1"/>
    </source>
</evidence>
<evidence type="ECO:0000259" key="2">
    <source>
        <dbReference type="Pfam" id="PF01425"/>
    </source>
</evidence>
<organism evidence="3 4">
    <name type="scientific">Methylorubrum extorquens (strain DSM 6343 / CIP 106787 / DM4)</name>
    <name type="common">Methylobacterium extorquens</name>
    <dbReference type="NCBI Taxonomy" id="661410"/>
    <lineage>
        <taxon>Bacteria</taxon>
        <taxon>Pseudomonadati</taxon>
        <taxon>Pseudomonadota</taxon>
        <taxon>Alphaproteobacteria</taxon>
        <taxon>Hyphomicrobiales</taxon>
        <taxon>Methylobacteriaceae</taxon>
        <taxon>Methylorubrum</taxon>
    </lineage>
</organism>
<dbReference type="Proteomes" id="UP000008070">
    <property type="component" value="Chromosome"/>
</dbReference>
<feature type="domain" description="Amidase" evidence="2">
    <location>
        <begin position="1"/>
        <end position="52"/>
    </location>
</feature>
<sequence>MSPLGLGTDLAISVRGPAAQTGIVSLKATHKRVPMTGIWPRAPRRFWHVGPIPGGACVLSGSRGGRRDARRRDRRRPGSGR</sequence>